<gene>
    <name evidence="1" type="ORF">CAEBREN_21450</name>
</gene>
<keyword evidence="2" id="KW-1185">Reference proteome</keyword>
<evidence type="ECO:0000313" key="1">
    <source>
        <dbReference type="EMBL" id="EGT44562.1"/>
    </source>
</evidence>
<dbReference type="EMBL" id="GL380056">
    <property type="protein sequence ID" value="EGT44562.1"/>
    <property type="molecule type" value="Genomic_DNA"/>
</dbReference>
<dbReference type="AlphaFoldDB" id="G0P409"/>
<dbReference type="HOGENOM" id="CLU_1714893_0_0_1"/>
<proteinExistence type="predicted"/>
<evidence type="ECO:0000313" key="2">
    <source>
        <dbReference type="Proteomes" id="UP000008068"/>
    </source>
</evidence>
<dbReference type="Proteomes" id="UP000008068">
    <property type="component" value="Unassembled WGS sequence"/>
</dbReference>
<reference evidence="2" key="1">
    <citation type="submission" date="2011-07" db="EMBL/GenBank/DDBJ databases">
        <authorList>
            <consortium name="Caenorhabditis brenneri Sequencing and Analysis Consortium"/>
            <person name="Wilson R.K."/>
        </authorList>
    </citation>
    <scope>NUCLEOTIDE SEQUENCE [LARGE SCALE GENOMIC DNA]</scope>
    <source>
        <strain evidence="2">PB2801</strain>
    </source>
</reference>
<accession>G0P409</accession>
<organism evidence="2">
    <name type="scientific">Caenorhabditis brenneri</name>
    <name type="common">Nematode worm</name>
    <dbReference type="NCBI Taxonomy" id="135651"/>
    <lineage>
        <taxon>Eukaryota</taxon>
        <taxon>Metazoa</taxon>
        <taxon>Ecdysozoa</taxon>
        <taxon>Nematoda</taxon>
        <taxon>Chromadorea</taxon>
        <taxon>Rhabditida</taxon>
        <taxon>Rhabditina</taxon>
        <taxon>Rhabditomorpha</taxon>
        <taxon>Rhabditoidea</taxon>
        <taxon>Rhabditidae</taxon>
        <taxon>Peloderinae</taxon>
        <taxon>Caenorhabditis</taxon>
    </lineage>
</organism>
<protein>
    <submittedName>
        <fullName evidence="1">Uncharacterized protein</fullName>
    </submittedName>
</protein>
<name>G0P409_CAEBE</name>
<sequence>MPLLVRFVKNKKKARAIMLCHGAQRNKAQYQRTFVKCGEQNNWTAMCTHSILPSFVLATLYIGRQSEHKRYIIASFSSHTCSNSEFLFCYQWCTTGFGQCCDIILSILRHNHEGTSKTSLGNFNPKNMRSGKTQHVVMMLFLDQDYKSAVENN</sequence>
<dbReference type="InParanoid" id="G0P409"/>